<dbReference type="EMBL" id="GG692419">
    <property type="protein sequence ID" value="EER44458.1"/>
    <property type="molecule type" value="Genomic_DNA"/>
</dbReference>
<protein>
    <submittedName>
        <fullName evidence="2">Uncharacterized protein</fullName>
    </submittedName>
</protein>
<name>C6H3M6_AJECH</name>
<gene>
    <name evidence="2" type="ORF">HCDG_00037</name>
</gene>
<dbReference type="VEuPathDB" id="FungiDB:HCDG_00037"/>
<proteinExistence type="predicted"/>
<dbReference type="Proteomes" id="UP000002624">
    <property type="component" value="Unassembled WGS sequence"/>
</dbReference>
<accession>C6H3M6</accession>
<reference evidence="3" key="1">
    <citation type="submission" date="2009-05" db="EMBL/GenBank/DDBJ databases">
        <title>The genome sequence of Ajellomyces capsulatus strain H143.</title>
        <authorList>
            <person name="Champion M."/>
            <person name="Cuomo C.A."/>
            <person name="Ma L.-J."/>
            <person name="Henn M.R."/>
            <person name="Sil A."/>
            <person name="Goldman B."/>
            <person name="Young S.K."/>
            <person name="Kodira C.D."/>
            <person name="Zeng Q."/>
            <person name="Koehrsen M."/>
            <person name="Alvarado L."/>
            <person name="Berlin A.M."/>
            <person name="Borenstein D."/>
            <person name="Chen Z."/>
            <person name="Engels R."/>
            <person name="Freedman E."/>
            <person name="Gellesch M."/>
            <person name="Goldberg J."/>
            <person name="Griggs A."/>
            <person name="Gujja S."/>
            <person name="Heiman D.I."/>
            <person name="Hepburn T.A."/>
            <person name="Howarth C."/>
            <person name="Jen D."/>
            <person name="Larson L."/>
            <person name="Lewis B."/>
            <person name="Mehta T."/>
            <person name="Park D."/>
            <person name="Pearson M."/>
            <person name="Roberts A."/>
            <person name="Saif S."/>
            <person name="Shea T.D."/>
            <person name="Shenoy N."/>
            <person name="Sisk P."/>
            <person name="Stolte C."/>
            <person name="Sykes S."/>
            <person name="Walk T."/>
            <person name="White J."/>
            <person name="Yandava C."/>
            <person name="Klein B."/>
            <person name="McEwen J.G."/>
            <person name="Puccia R."/>
            <person name="Goldman G.H."/>
            <person name="Felipe M.S."/>
            <person name="Nino-Vega G."/>
            <person name="San-Blas G."/>
            <person name="Taylor J.W."/>
            <person name="Mendoza L."/>
            <person name="Galagan J.E."/>
            <person name="Nusbaum C."/>
            <person name="Birren B.W."/>
        </authorList>
    </citation>
    <scope>NUCLEOTIDE SEQUENCE [LARGE SCALE GENOMIC DNA]</scope>
    <source>
        <strain evidence="3">H143</strain>
    </source>
</reference>
<dbReference type="OMA" id="FIDPTIW"/>
<evidence type="ECO:0000313" key="2">
    <source>
        <dbReference type="EMBL" id="EER44458.1"/>
    </source>
</evidence>
<organism evidence="2 3">
    <name type="scientific">Ajellomyces capsulatus (strain H143)</name>
    <name type="common">Darling's disease fungus</name>
    <name type="synonym">Histoplasma capsulatum</name>
    <dbReference type="NCBI Taxonomy" id="544712"/>
    <lineage>
        <taxon>Eukaryota</taxon>
        <taxon>Fungi</taxon>
        <taxon>Dikarya</taxon>
        <taxon>Ascomycota</taxon>
        <taxon>Pezizomycotina</taxon>
        <taxon>Eurotiomycetes</taxon>
        <taxon>Eurotiomycetidae</taxon>
        <taxon>Onygenales</taxon>
        <taxon>Ajellomycetaceae</taxon>
        <taxon>Histoplasma</taxon>
    </lineage>
</organism>
<feature type="region of interest" description="Disordered" evidence="1">
    <location>
        <begin position="26"/>
        <end position="46"/>
    </location>
</feature>
<evidence type="ECO:0000256" key="1">
    <source>
        <dbReference type="SAM" id="MobiDB-lite"/>
    </source>
</evidence>
<dbReference type="HOGENOM" id="CLU_2209237_0_0_1"/>
<sequence length="107" mass="11864">MASGESTDFIDPTIWPALLRRASLCPLAAGPEPPPNSENTDDGASGFALRRRLQNTFYLGKRCPSPSPPSSRDFIKRNGILLVLMYDDHHHMKFSLFAIAKEPIKVP</sequence>
<evidence type="ECO:0000313" key="3">
    <source>
        <dbReference type="Proteomes" id="UP000002624"/>
    </source>
</evidence>
<dbReference type="AlphaFoldDB" id="C6H3M6"/>